<dbReference type="Proteomes" id="UP000007843">
    <property type="component" value="Chromosome"/>
</dbReference>
<proteinExistence type="predicted"/>
<organism evidence="1 2">
    <name type="scientific">Klebsiella michiganensis (strain ATCC 8724 / DSM 4798 / JCM 20051 / NBRC 3318 / NRRL B-199 / KCTC 1686 / BUCSAV 143 / CCM 1901)</name>
    <dbReference type="NCBI Taxonomy" id="1006551"/>
    <lineage>
        <taxon>Bacteria</taxon>
        <taxon>Pseudomonadati</taxon>
        <taxon>Pseudomonadota</taxon>
        <taxon>Gammaproteobacteria</taxon>
        <taxon>Enterobacterales</taxon>
        <taxon>Enterobacteriaceae</taxon>
        <taxon>Klebsiella/Raoultella group</taxon>
        <taxon>Klebsiella</taxon>
    </lineage>
</organism>
<accession>A0A0H3H9G4</accession>
<dbReference type="AlphaFoldDB" id="A0A0H3H9G4"/>
<sequence length="59" mass="7112">MVNSFVWKDKSGPLRQFHRHDLILNISQNIRKYLFHFNACLEFNFCICEADRKTVKIEP</sequence>
<dbReference type="EMBL" id="CP003218">
    <property type="protein sequence ID" value="AEX04257.1"/>
    <property type="molecule type" value="Genomic_DNA"/>
</dbReference>
<evidence type="ECO:0000313" key="2">
    <source>
        <dbReference type="Proteomes" id="UP000007843"/>
    </source>
</evidence>
<protein>
    <submittedName>
        <fullName evidence="1">Uncharacterized protein</fullName>
    </submittedName>
</protein>
<dbReference type="KEGG" id="kox:KOX_12655"/>
<reference evidence="1 2" key="1">
    <citation type="journal article" date="2012" name="J. Bacteriol.">
        <title>Complete genome sequence of Klebsiella oxytoca KCTC 1686, used in production of 2,3-butanediol.</title>
        <authorList>
            <person name="Shin S.H."/>
            <person name="Kim S."/>
            <person name="Kim J.Y."/>
            <person name="Lee S."/>
            <person name="Um Y."/>
            <person name="Oh M.K."/>
            <person name="Kim Y.R."/>
            <person name="Lee J."/>
            <person name="Yang K.S."/>
        </authorList>
    </citation>
    <scope>NUCLEOTIDE SEQUENCE [LARGE SCALE GENOMIC DNA]</scope>
    <source>
        <strain evidence="2">ATCC 8724 / DSM 4798 / JCM 20051 / NBRC 3318 / NRRL B-199 / KCTC 1686</strain>
    </source>
</reference>
<evidence type="ECO:0000313" key="1">
    <source>
        <dbReference type="EMBL" id="AEX04257.1"/>
    </source>
</evidence>
<name>A0A0H3H9G4_KLEM8</name>
<dbReference type="HOGENOM" id="CLU_2954442_0_0_6"/>
<gene>
    <name evidence="1" type="ordered locus">KOX_12655</name>
</gene>